<protein>
    <submittedName>
        <fullName evidence="1">Uncharacterized protein</fullName>
    </submittedName>
</protein>
<dbReference type="EMBL" id="CP060804">
    <property type="protein sequence ID" value="QNP37888.1"/>
    <property type="molecule type" value="Genomic_DNA"/>
</dbReference>
<gene>
    <name evidence="1" type="ORF">H9Q64_15815</name>
</gene>
<accession>A0A7H0FPC2</accession>
<dbReference type="RefSeq" id="WP_002356999.1">
    <property type="nucleotide sequence ID" value="NZ_AP026714.1"/>
</dbReference>
<evidence type="ECO:0000313" key="1">
    <source>
        <dbReference type="EMBL" id="QNP37888.1"/>
    </source>
</evidence>
<dbReference type="Proteomes" id="UP000516122">
    <property type="component" value="Chromosome"/>
</dbReference>
<dbReference type="AlphaFoldDB" id="A0A7H0FPC2"/>
<organism evidence="1 2">
    <name type="scientific">Enterococcus faecalis</name>
    <name type="common">Streptococcus faecalis</name>
    <dbReference type="NCBI Taxonomy" id="1351"/>
    <lineage>
        <taxon>Bacteria</taxon>
        <taxon>Bacillati</taxon>
        <taxon>Bacillota</taxon>
        <taxon>Bacilli</taxon>
        <taxon>Lactobacillales</taxon>
        <taxon>Enterococcaceae</taxon>
        <taxon>Enterococcus</taxon>
    </lineage>
</organism>
<proteinExistence type="predicted"/>
<name>A0A7H0FPC2_ENTFL</name>
<sequence length="105" mass="12554">MKMENFLDTSSKNFLYNIIEKILRKMFEQVINEASQGLNERAEYLDIKQLSSRYSMSVPEVEQNFVKDKRMQMIEKRKPGTSKGKRYWPAKEAIKICNDIMNHWD</sequence>
<reference evidence="1 2" key="1">
    <citation type="submission" date="2020-08" db="EMBL/GenBank/DDBJ databases">
        <title>Enterococcus faecalis SF28073 genome assembly.</title>
        <authorList>
            <person name="Duerkop B.A."/>
            <person name="Johnson C.N."/>
        </authorList>
    </citation>
    <scope>NUCLEOTIDE SEQUENCE [LARGE SCALE GENOMIC DNA]</scope>
    <source>
        <strain evidence="1 2">SF28073</strain>
    </source>
</reference>
<evidence type="ECO:0000313" key="2">
    <source>
        <dbReference type="Proteomes" id="UP000516122"/>
    </source>
</evidence>